<keyword evidence="6 7" id="KW-0472">Membrane</keyword>
<dbReference type="GO" id="GO:0005886">
    <property type="term" value="C:plasma membrane"/>
    <property type="evidence" value="ECO:0007669"/>
    <property type="project" value="UniProtKB-SubCell"/>
</dbReference>
<keyword evidence="3" id="KW-1003">Cell membrane</keyword>
<keyword evidence="2 7" id="KW-0813">Transport</keyword>
<feature type="transmembrane region" description="Helical" evidence="7">
    <location>
        <begin position="93"/>
        <end position="113"/>
    </location>
</feature>
<dbReference type="GO" id="GO:0042918">
    <property type="term" value="P:alkanesulfonate transmembrane transport"/>
    <property type="evidence" value="ECO:0007669"/>
    <property type="project" value="UniProtKB-ARBA"/>
</dbReference>
<accession>A0A7X0VXB1</accession>
<feature type="transmembrane region" description="Helical" evidence="7">
    <location>
        <begin position="125"/>
        <end position="146"/>
    </location>
</feature>
<dbReference type="Proteomes" id="UP000564644">
    <property type="component" value="Unassembled WGS sequence"/>
</dbReference>
<feature type="transmembrane region" description="Helical" evidence="7">
    <location>
        <begin position="217"/>
        <end position="236"/>
    </location>
</feature>
<dbReference type="CDD" id="cd06261">
    <property type="entry name" value="TM_PBP2"/>
    <property type="match status" value="1"/>
</dbReference>
<evidence type="ECO:0000256" key="4">
    <source>
        <dbReference type="ARBA" id="ARBA00022692"/>
    </source>
</evidence>
<comment type="subcellular location">
    <subcellularLocation>
        <location evidence="1 7">Cell membrane</location>
        <topology evidence="1 7">Multi-pass membrane protein</topology>
    </subcellularLocation>
</comment>
<feature type="transmembrane region" description="Helical" evidence="7">
    <location>
        <begin position="35"/>
        <end position="58"/>
    </location>
</feature>
<dbReference type="FunFam" id="1.10.3720.10:FF:000003">
    <property type="entry name" value="Aliphatic sulfonate ABC transporter permease"/>
    <property type="match status" value="1"/>
</dbReference>
<feature type="transmembrane region" description="Helical" evidence="7">
    <location>
        <begin position="248"/>
        <end position="269"/>
    </location>
</feature>
<dbReference type="InterPro" id="IPR035906">
    <property type="entry name" value="MetI-like_sf"/>
</dbReference>
<dbReference type="EMBL" id="JACJVO010000032">
    <property type="protein sequence ID" value="MBB6734094.1"/>
    <property type="molecule type" value="Genomic_DNA"/>
</dbReference>
<dbReference type="PROSITE" id="PS50928">
    <property type="entry name" value="ABC_TM1"/>
    <property type="match status" value="1"/>
</dbReference>
<dbReference type="RefSeq" id="WP_185131748.1">
    <property type="nucleotide sequence ID" value="NZ_JACJVO010000032.1"/>
</dbReference>
<reference evidence="9 10" key="1">
    <citation type="submission" date="2020-08" db="EMBL/GenBank/DDBJ databases">
        <title>Cohnella phylogeny.</title>
        <authorList>
            <person name="Dunlap C."/>
        </authorList>
    </citation>
    <scope>NUCLEOTIDE SEQUENCE [LARGE SCALE GENOMIC DNA]</scope>
    <source>
        <strain evidence="9 10">CBP 2801</strain>
    </source>
</reference>
<dbReference type="SUPFAM" id="SSF161098">
    <property type="entry name" value="MetI-like"/>
    <property type="match status" value="1"/>
</dbReference>
<keyword evidence="4 7" id="KW-0812">Transmembrane</keyword>
<evidence type="ECO:0000259" key="8">
    <source>
        <dbReference type="PROSITE" id="PS50928"/>
    </source>
</evidence>
<feature type="domain" description="ABC transmembrane type-1" evidence="8">
    <location>
        <begin position="86"/>
        <end position="266"/>
    </location>
</feature>
<evidence type="ECO:0000256" key="5">
    <source>
        <dbReference type="ARBA" id="ARBA00022989"/>
    </source>
</evidence>
<keyword evidence="10" id="KW-1185">Reference proteome</keyword>
<gene>
    <name evidence="9" type="ORF">H7C18_24535</name>
</gene>
<evidence type="ECO:0000313" key="9">
    <source>
        <dbReference type="EMBL" id="MBB6734094.1"/>
    </source>
</evidence>
<protein>
    <submittedName>
        <fullName evidence="9">ABC transporter permease</fullName>
    </submittedName>
</protein>
<feature type="transmembrane region" description="Helical" evidence="7">
    <location>
        <begin position="152"/>
        <end position="171"/>
    </location>
</feature>
<dbReference type="PANTHER" id="PTHR30151">
    <property type="entry name" value="ALKANE SULFONATE ABC TRANSPORTER-RELATED, MEMBRANE SUBUNIT"/>
    <property type="match status" value="1"/>
</dbReference>
<comment type="similarity">
    <text evidence="7">Belongs to the binding-protein-dependent transport system permease family.</text>
</comment>
<proteinExistence type="inferred from homology"/>
<evidence type="ECO:0000256" key="6">
    <source>
        <dbReference type="ARBA" id="ARBA00023136"/>
    </source>
</evidence>
<dbReference type="InterPro" id="IPR000515">
    <property type="entry name" value="MetI-like"/>
</dbReference>
<evidence type="ECO:0000313" key="10">
    <source>
        <dbReference type="Proteomes" id="UP000564644"/>
    </source>
</evidence>
<evidence type="ECO:0000256" key="7">
    <source>
        <dbReference type="RuleBase" id="RU363032"/>
    </source>
</evidence>
<keyword evidence="5 7" id="KW-1133">Transmembrane helix</keyword>
<evidence type="ECO:0000256" key="2">
    <source>
        <dbReference type="ARBA" id="ARBA00022448"/>
    </source>
</evidence>
<comment type="caution">
    <text evidence="9">The sequence shown here is derived from an EMBL/GenBank/DDBJ whole genome shotgun (WGS) entry which is preliminary data.</text>
</comment>
<organism evidence="9 10">
    <name type="scientific">Cohnella zeiphila</name>
    <dbReference type="NCBI Taxonomy" id="2761120"/>
    <lineage>
        <taxon>Bacteria</taxon>
        <taxon>Bacillati</taxon>
        <taxon>Bacillota</taxon>
        <taxon>Bacilli</taxon>
        <taxon>Bacillales</taxon>
        <taxon>Paenibacillaceae</taxon>
        <taxon>Cohnella</taxon>
    </lineage>
</organism>
<dbReference type="Pfam" id="PF00528">
    <property type="entry name" value="BPD_transp_1"/>
    <property type="match status" value="1"/>
</dbReference>
<evidence type="ECO:0000256" key="1">
    <source>
        <dbReference type="ARBA" id="ARBA00004651"/>
    </source>
</evidence>
<evidence type="ECO:0000256" key="3">
    <source>
        <dbReference type="ARBA" id="ARBA00022475"/>
    </source>
</evidence>
<dbReference type="AlphaFoldDB" id="A0A7X0VXB1"/>
<dbReference type="PANTHER" id="PTHR30151:SF38">
    <property type="entry name" value="ALIPHATIC SULFONATES TRANSPORT PERMEASE PROTEIN SSUC-RELATED"/>
    <property type="match status" value="1"/>
</dbReference>
<sequence length="282" mass="30363">MESNAGTLSHPLSEAGRAKAGANVRDVWKEKGGTLVAGLLLPAFAIAIWQTAGSLGWISARFLPDPYTILKTFRELAATGELGADLGISLQRAAIGFLFGGSLGLLLGLLNGFSKTLDGLLDPTLQMIRMVPHLAVSPLIILWLGFDETSKIVIIALGAFFPLYLNTYLGIRMVDRKLIEVSQVLAYPRRKVLTRLILPAALPNILLGLRLSLAVSWLGLVVAELIGSQSGIGFLINIGKQDGVPSYIFVGVILFAVVGKLVDSFVQALERRLLKWNDSYLG</sequence>
<name>A0A7X0VXB1_9BACL</name>
<dbReference type="Gene3D" id="1.10.3720.10">
    <property type="entry name" value="MetI-like"/>
    <property type="match status" value="1"/>
</dbReference>
<feature type="transmembrane region" description="Helical" evidence="7">
    <location>
        <begin position="192"/>
        <end position="211"/>
    </location>
</feature>